<sequence length="153" mass="17113">MSKSDLASETLSSFRQGAGVSGGALPEWCDADKPMFHIDAEGRWQYLESPLPVKFARLFSSILKCVDGVYQLVTPVERVLVEVELYPLILVDYDKQGSQFKVITSLGTEFKVEEQAISCLDENIICSLPDGLSARFNRASYYRFINDFVLGES</sequence>
<comment type="caution">
    <text evidence="2">The sequence shown here is derived from an EMBL/GenBank/DDBJ whole genome shotgun (WGS) entry which is preliminary data.</text>
</comment>
<dbReference type="Pfam" id="PF06938">
    <property type="entry name" value="DUF1285_N"/>
    <property type="match status" value="1"/>
</dbReference>
<reference evidence="2 3" key="1">
    <citation type="submission" date="2022-01" db="EMBL/GenBank/DDBJ databases">
        <title>Whole genome-based taxonomy of the Shewanellaceae.</title>
        <authorList>
            <person name="Martin-Rodriguez A.J."/>
        </authorList>
    </citation>
    <scope>NUCLEOTIDE SEQUENCE [LARGE SCALE GENOMIC DNA]</scope>
    <source>
        <strain evidence="2 3">DSM 21332</strain>
    </source>
</reference>
<evidence type="ECO:0000259" key="1">
    <source>
        <dbReference type="Pfam" id="PF06938"/>
    </source>
</evidence>
<feature type="domain" description="DUF1285" evidence="1">
    <location>
        <begin position="36"/>
        <end position="84"/>
    </location>
</feature>
<accession>A0ABT0NDM9</accession>
<dbReference type="InterPro" id="IPR023361">
    <property type="entry name" value="DUF1285_beta_roll_sf"/>
</dbReference>
<dbReference type="RefSeq" id="WP_249251087.1">
    <property type="nucleotide sequence ID" value="NZ_JAKIKT010000018.1"/>
</dbReference>
<dbReference type="Proteomes" id="UP001202831">
    <property type="component" value="Unassembled WGS sequence"/>
</dbReference>
<organism evidence="2 3">
    <name type="scientific">Shewanella corallii</name>
    <dbReference type="NCBI Taxonomy" id="560080"/>
    <lineage>
        <taxon>Bacteria</taxon>
        <taxon>Pseudomonadati</taxon>
        <taxon>Pseudomonadota</taxon>
        <taxon>Gammaproteobacteria</taxon>
        <taxon>Alteromonadales</taxon>
        <taxon>Shewanellaceae</taxon>
        <taxon>Shewanella</taxon>
    </lineage>
</organism>
<dbReference type="Gene3D" id="2.30.270.10">
    <property type="entry name" value="duf1285 protein"/>
    <property type="match status" value="1"/>
</dbReference>
<evidence type="ECO:0000313" key="2">
    <source>
        <dbReference type="EMBL" id="MCL2916583.1"/>
    </source>
</evidence>
<evidence type="ECO:0000313" key="3">
    <source>
        <dbReference type="Proteomes" id="UP001202831"/>
    </source>
</evidence>
<proteinExistence type="predicted"/>
<protein>
    <submittedName>
        <fullName evidence="2">DUF1285 domain-containing protein</fullName>
    </submittedName>
</protein>
<gene>
    <name evidence="2" type="ORF">L2725_22875</name>
</gene>
<name>A0ABT0NDM9_9GAMM</name>
<dbReference type="InterPro" id="IPR048341">
    <property type="entry name" value="DUF1285_N"/>
</dbReference>
<dbReference type="EMBL" id="JAKIKT010000018">
    <property type="protein sequence ID" value="MCL2916583.1"/>
    <property type="molecule type" value="Genomic_DNA"/>
</dbReference>
<keyword evidence="3" id="KW-1185">Reference proteome</keyword>
<dbReference type="Gene3D" id="3.10.540.10">
    <property type="entry name" value="duf1285 like domain"/>
    <property type="match status" value="1"/>
</dbReference>